<dbReference type="GO" id="GO:0042773">
    <property type="term" value="P:ATP synthesis coupled electron transport"/>
    <property type="evidence" value="ECO:0007669"/>
    <property type="project" value="InterPro"/>
</dbReference>
<feature type="domain" description="NADH:quinone oxidoreductase/Mrp antiporter transmembrane" evidence="7">
    <location>
        <begin position="169"/>
        <end position="385"/>
    </location>
</feature>
<dbReference type="InterPro" id="IPR001516">
    <property type="entry name" value="Proton_antipo_N"/>
</dbReference>
<gene>
    <name evidence="9" type="primary">nuoL_1</name>
    <name evidence="9" type="ORF">MBHS_00416</name>
</gene>
<evidence type="ECO:0000259" key="8">
    <source>
        <dbReference type="Pfam" id="PF00662"/>
    </source>
</evidence>
<evidence type="ECO:0000256" key="4">
    <source>
        <dbReference type="ARBA" id="ARBA00023136"/>
    </source>
</evidence>
<feature type="transmembrane region" description="Helical" evidence="6">
    <location>
        <begin position="349"/>
        <end position="370"/>
    </location>
</feature>
<dbReference type="PRINTS" id="PR01434">
    <property type="entry name" value="NADHDHGNASE5"/>
</dbReference>
<evidence type="ECO:0000313" key="10">
    <source>
        <dbReference type="Proteomes" id="UP000236724"/>
    </source>
</evidence>
<keyword evidence="4 6" id="KW-0472">Membrane</keyword>
<protein>
    <submittedName>
        <fullName evidence="9">NADH-quinone oxidoreductase subunit L</fullName>
        <ecNumber evidence="9">1.6.5.11</ecNumber>
    </submittedName>
</protein>
<evidence type="ECO:0000313" key="9">
    <source>
        <dbReference type="EMBL" id="SEH04568.1"/>
    </source>
</evidence>
<dbReference type="InterPro" id="IPR003945">
    <property type="entry name" value="NU5C-like"/>
</dbReference>
<keyword evidence="2 5" id="KW-0812">Transmembrane</keyword>
<dbReference type="GO" id="GO:0015990">
    <property type="term" value="P:electron transport coupled proton transport"/>
    <property type="evidence" value="ECO:0007669"/>
    <property type="project" value="TreeGrafter"/>
</dbReference>
<dbReference type="Proteomes" id="UP000236724">
    <property type="component" value="Unassembled WGS sequence"/>
</dbReference>
<feature type="transmembrane region" description="Helical" evidence="6">
    <location>
        <begin position="152"/>
        <end position="179"/>
    </location>
</feature>
<evidence type="ECO:0000256" key="1">
    <source>
        <dbReference type="ARBA" id="ARBA00004127"/>
    </source>
</evidence>
<comment type="subcellular location">
    <subcellularLocation>
        <location evidence="1">Endomembrane system</location>
        <topology evidence="1">Multi-pass membrane protein</topology>
    </subcellularLocation>
    <subcellularLocation>
        <location evidence="5">Membrane</location>
        <topology evidence="5">Multi-pass membrane protein</topology>
    </subcellularLocation>
</comment>
<feature type="transmembrane region" description="Helical" evidence="6">
    <location>
        <begin position="120"/>
        <end position="140"/>
    </location>
</feature>
<dbReference type="InterPro" id="IPR001750">
    <property type="entry name" value="ND/Mrp_TM"/>
</dbReference>
<keyword evidence="3 6" id="KW-1133">Transmembrane helix</keyword>
<dbReference type="Pfam" id="PF00662">
    <property type="entry name" value="Proton_antipo_N"/>
    <property type="match status" value="1"/>
</dbReference>
<dbReference type="GO" id="GO:0008137">
    <property type="term" value="F:NADH dehydrogenase (ubiquinone) activity"/>
    <property type="evidence" value="ECO:0007669"/>
    <property type="project" value="InterPro"/>
</dbReference>
<feature type="transmembrane region" description="Helical" evidence="6">
    <location>
        <begin position="34"/>
        <end position="56"/>
    </location>
</feature>
<reference evidence="9 10" key="1">
    <citation type="submission" date="2016-10" db="EMBL/GenBank/DDBJ databases">
        <authorList>
            <person name="de Groot N.N."/>
        </authorList>
    </citation>
    <scope>NUCLEOTIDE SEQUENCE [LARGE SCALE GENOMIC DNA]</scope>
    <source>
        <strain evidence="9">MBHS1</strain>
    </source>
</reference>
<dbReference type="EC" id="1.6.5.11" evidence="9"/>
<keyword evidence="9" id="KW-0560">Oxidoreductase</keyword>
<evidence type="ECO:0000256" key="6">
    <source>
        <dbReference type="SAM" id="Phobius"/>
    </source>
</evidence>
<dbReference type="GO" id="GO:0012505">
    <property type="term" value="C:endomembrane system"/>
    <property type="evidence" value="ECO:0007669"/>
    <property type="project" value="UniProtKB-SubCell"/>
</dbReference>
<dbReference type="PANTHER" id="PTHR42829:SF2">
    <property type="entry name" value="NADH-UBIQUINONE OXIDOREDUCTASE CHAIN 5"/>
    <property type="match status" value="1"/>
</dbReference>
<accession>A0A1H6F320</accession>
<evidence type="ECO:0000256" key="2">
    <source>
        <dbReference type="ARBA" id="ARBA00022692"/>
    </source>
</evidence>
<evidence type="ECO:0000256" key="5">
    <source>
        <dbReference type="RuleBase" id="RU000320"/>
    </source>
</evidence>
<evidence type="ECO:0000259" key="7">
    <source>
        <dbReference type="Pfam" id="PF00361"/>
    </source>
</evidence>
<feature type="transmembrane region" description="Helical" evidence="6">
    <location>
        <begin position="309"/>
        <end position="329"/>
    </location>
</feature>
<dbReference type="PANTHER" id="PTHR42829">
    <property type="entry name" value="NADH-UBIQUINONE OXIDOREDUCTASE CHAIN 5"/>
    <property type="match status" value="1"/>
</dbReference>
<feature type="domain" description="NADH-Ubiquinone oxidoreductase (complex I) chain 5 N-terminal" evidence="8">
    <location>
        <begin position="103"/>
        <end position="153"/>
    </location>
</feature>
<dbReference type="AlphaFoldDB" id="A0A1H6F320"/>
<dbReference type="GO" id="GO:0003954">
    <property type="term" value="F:NADH dehydrogenase activity"/>
    <property type="evidence" value="ECO:0007669"/>
    <property type="project" value="TreeGrafter"/>
</dbReference>
<proteinExistence type="predicted"/>
<sequence length="538" mass="59531">MGKLEPTKAVRLPLVIGAYAIYLEKIIMTESALWYYLIPLFPLLAASWLAISYLFFNNRGEAGEKHTARVASLASLASLLLLLAVDMLALWQGVPGQTQALTWFNAGDYHLSFSLRLDTLGLSIGTLVALIAFLTTRFSINYLHREAGFQRFFMVISLFTSAMLLIVLAGNALLAFIGWELAGVSSYLLIGYALDRPNATKNANRAFVTNRIGDAGFILAMAFSLLWWNSLEWPVILENAQQHSTLAVGVVALGFLLAALAKSALVPFSPWISRALEGPTPSSAIFYGSLMVHAGVYLVIRLQPLWEQVPLFMILLAVLGALTALYGFLSGLVQTDVKSSLMFSTTGQVGVMFLLCGLGYFTLAAWYLALHAIWRAYQFLHAPALMHLVSRPARPVPAWMQRCPKLYIAALQRFWLDSFADAVWVRPLSLMARDVQAFDDRIVNRMVGLPGATGVYPTLSGHQSDQRIGHARGMAGRLLQWVAAWSYWFEEQLILRGGGEGLLSVLNRLGKSFDKLDYLLSQPRYLLLMVVVTFAVIL</sequence>
<organism evidence="9 10">
    <name type="scientific">Candidatus Venteria ishoeyi</name>
    <dbReference type="NCBI Taxonomy" id="1899563"/>
    <lineage>
        <taxon>Bacteria</taxon>
        <taxon>Pseudomonadati</taxon>
        <taxon>Pseudomonadota</taxon>
        <taxon>Gammaproteobacteria</taxon>
        <taxon>Thiotrichales</taxon>
        <taxon>Thiotrichaceae</taxon>
        <taxon>Venteria</taxon>
    </lineage>
</organism>
<feature type="transmembrane region" description="Helical" evidence="6">
    <location>
        <begin position="212"/>
        <end position="231"/>
    </location>
</feature>
<dbReference type="EMBL" id="FMSV02000059">
    <property type="protein sequence ID" value="SEH04568.1"/>
    <property type="molecule type" value="Genomic_DNA"/>
</dbReference>
<name>A0A1H6F320_9GAMM</name>
<dbReference type="Pfam" id="PF00361">
    <property type="entry name" value="Proton_antipo_M"/>
    <property type="match status" value="1"/>
</dbReference>
<keyword evidence="10" id="KW-1185">Reference proteome</keyword>
<evidence type="ECO:0000256" key="3">
    <source>
        <dbReference type="ARBA" id="ARBA00022989"/>
    </source>
</evidence>
<feature type="transmembrane region" description="Helical" evidence="6">
    <location>
        <begin position="243"/>
        <end position="264"/>
    </location>
</feature>
<feature type="transmembrane region" description="Helical" evidence="6">
    <location>
        <begin position="284"/>
        <end position="302"/>
    </location>
</feature>
<feature type="transmembrane region" description="Helical" evidence="6">
    <location>
        <begin position="68"/>
        <end position="91"/>
    </location>
</feature>
<dbReference type="GO" id="GO:0016020">
    <property type="term" value="C:membrane"/>
    <property type="evidence" value="ECO:0007669"/>
    <property type="project" value="UniProtKB-SubCell"/>
</dbReference>